<dbReference type="HOGENOM" id="CLU_1645210_0_0_1"/>
<dbReference type="InParanoid" id="G0MNA7"/>
<proteinExistence type="predicted"/>
<sequence length="161" mass="19105">MLNFQNFVSTGSQDDRIAIRSQNPTQIDLIRRKIETELVGDWKNRPVDGRYLRHPENPHLILEYFWWLDVFFVEFSENSVNAGSLNDRIYIRSLNPIQIDLISQKIETELVGEWKGVGHYDDRYLVHPNNPNLVLVYAWDSNVFVVGFLTLEEFNKKFWLF</sequence>
<accession>G0MNA7</accession>
<name>G0MNA7_CAEBE</name>
<evidence type="ECO:0000313" key="1">
    <source>
        <dbReference type="EMBL" id="EGT38203.1"/>
    </source>
</evidence>
<evidence type="ECO:0000313" key="2">
    <source>
        <dbReference type="Proteomes" id="UP000008068"/>
    </source>
</evidence>
<reference evidence="2" key="1">
    <citation type="submission" date="2011-07" db="EMBL/GenBank/DDBJ databases">
        <authorList>
            <consortium name="Caenorhabditis brenneri Sequencing and Analysis Consortium"/>
            <person name="Wilson R.K."/>
        </authorList>
    </citation>
    <scope>NUCLEOTIDE SEQUENCE [LARGE SCALE GENOMIC DNA]</scope>
    <source>
        <strain evidence="2">PB2801</strain>
    </source>
</reference>
<organism evidence="2">
    <name type="scientific">Caenorhabditis brenneri</name>
    <name type="common">Nematode worm</name>
    <dbReference type="NCBI Taxonomy" id="135651"/>
    <lineage>
        <taxon>Eukaryota</taxon>
        <taxon>Metazoa</taxon>
        <taxon>Ecdysozoa</taxon>
        <taxon>Nematoda</taxon>
        <taxon>Chromadorea</taxon>
        <taxon>Rhabditida</taxon>
        <taxon>Rhabditina</taxon>
        <taxon>Rhabditomorpha</taxon>
        <taxon>Rhabditoidea</taxon>
        <taxon>Rhabditidae</taxon>
        <taxon>Peloderinae</taxon>
        <taxon>Caenorhabditis</taxon>
    </lineage>
</organism>
<keyword evidence="2" id="KW-1185">Reference proteome</keyword>
<dbReference type="AlphaFoldDB" id="G0MNA7"/>
<gene>
    <name evidence="1" type="ORF">CAEBREN_18890</name>
</gene>
<dbReference type="Proteomes" id="UP000008068">
    <property type="component" value="Unassembled WGS sequence"/>
</dbReference>
<protein>
    <submittedName>
        <fullName evidence="1">Uncharacterized protein</fullName>
    </submittedName>
</protein>
<dbReference type="EMBL" id="GL379803">
    <property type="protein sequence ID" value="EGT38203.1"/>
    <property type="molecule type" value="Genomic_DNA"/>
</dbReference>